<dbReference type="RefSeq" id="WP_015943468.1">
    <property type="nucleotide sequence ID" value="NZ_JAYFNZ010000020.1"/>
</dbReference>
<feature type="binding site" evidence="9">
    <location>
        <position position="126"/>
    </location>
    <ligand>
        <name>L-histidine</name>
        <dbReference type="ChEBI" id="CHEBI:57595"/>
    </ligand>
</feature>
<feature type="binding site" evidence="9">
    <location>
        <position position="111"/>
    </location>
    <ligand>
        <name>L-histidine</name>
        <dbReference type="ChEBI" id="CHEBI:57595"/>
    </ligand>
</feature>
<keyword evidence="11" id="KW-0436">Ligase</keyword>
<accession>A0A098B8C9</accession>
<evidence type="ECO:0000256" key="9">
    <source>
        <dbReference type="PIRSR" id="PIRSR001549-1"/>
    </source>
</evidence>
<evidence type="ECO:0000256" key="5">
    <source>
        <dbReference type="ARBA" id="ARBA00020397"/>
    </source>
</evidence>
<feature type="domain" description="Aminoacyl-transfer RNA synthetases class-II family profile" evidence="10">
    <location>
        <begin position="1"/>
        <end position="282"/>
    </location>
</feature>
<name>A0A098B8C9_DESHA</name>
<dbReference type="GO" id="GO:0016757">
    <property type="term" value="F:glycosyltransferase activity"/>
    <property type="evidence" value="ECO:0007669"/>
    <property type="project" value="UniProtKB-KW"/>
</dbReference>
<gene>
    <name evidence="8" type="primary">hisZ</name>
    <name evidence="11" type="ORF">DPCES_4220</name>
</gene>
<feature type="binding site" evidence="9">
    <location>
        <begin position="81"/>
        <end position="83"/>
    </location>
    <ligand>
        <name>L-histidine</name>
        <dbReference type="ChEBI" id="CHEBI:57595"/>
    </ligand>
</feature>
<dbReference type="SMR" id="A0A098B8C9"/>
<dbReference type="SUPFAM" id="SSF55681">
    <property type="entry name" value="Class II aaRS and biotin synthetases"/>
    <property type="match status" value="1"/>
</dbReference>
<dbReference type="PANTHER" id="PTHR43707:SF1">
    <property type="entry name" value="HISTIDINE--TRNA LIGASE, MITOCHONDRIAL-RELATED"/>
    <property type="match status" value="1"/>
</dbReference>
<evidence type="ECO:0000259" key="10">
    <source>
        <dbReference type="PROSITE" id="PS50862"/>
    </source>
</evidence>
<dbReference type="PIRSF" id="PIRSF001549">
    <property type="entry name" value="His-tRNA_synth"/>
    <property type="match status" value="1"/>
</dbReference>
<dbReference type="InterPro" id="IPR045864">
    <property type="entry name" value="aa-tRNA-synth_II/BPL/LPL"/>
</dbReference>
<dbReference type="GO" id="GO:0006427">
    <property type="term" value="P:histidyl-tRNA aminoacylation"/>
    <property type="evidence" value="ECO:0007669"/>
    <property type="project" value="TreeGrafter"/>
</dbReference>
<dbReference type="AlphaFoldDB" id="A0A098B8C9"/>
<dbReference type="GO" id="GO:0004821">
    <property type="term" value="F:histidine-tRNA ligase activity"/>
    <property type="evidence" value="ECO:0007669"/>
    <property type="project" value="TreeGrafter"/>
</dbReference>
<organism evidence="11">
    <name type="scientific">Desulfitobacterium hafniense</name>
    <name type="common">Desulfitobacterium frappieri</name>
    <dbReference type="NCBI Taxonomy" id="49338"/>
    <lineage>
        <taxon>Bacteria</taxon>
        <taxon>Bacillati</taxon>
        <taxon>Bacillota</taxon>
        <taxon>Clostridia</taxon>
        <taxon>Eubacteriales</taxon>
        <taxon>Desulfitobacteriaceae</taxon>
        <taxon>Desulfitobacterium</taxon>
    </lineage>
</organism>
<evidence type="ECO:0000256" key="2">
    <source>
        <dbReference type="ARBA" id="ARBA00004667"/>
    </source>
</evidence>
<keyword evidence="8" id="KW-0028">Amino-acid biosynthesis</keyword>
<keyword evidence="8" id="KW-0368">Histidine biosynthesis</keyword>
<protein>
    <recommendedName>
        <fullName evidence="5 8">ATP phosphoribosyltransferase regulatory subunit</fullName>
    </recommendedName>
</protein>
<reference evidence="11" key="1">
    <citation type="submission" date="2014-07" db="EMBL/GenBank/DDBJ databases">
        <authorList>
            <person name="Hornung V.Bastian."/>
        </authorList>
    </citation>
    <scope>NUCLEOTIDE SEQUENCE</scope>
    <source>
        <strain evidence="11">PCE-S</strain>
    </source>
</reference>
<dbReference type="GO" id="GO:0000105">
    <property type="term" value="P:L-histidine biosynthetic process"/>
    <property type="evidence" value="ECO:0007669"/>
    <property type="project" value="UniProtKB-UniRule"/>
</dbReference>
<dbReference type="UniPathway" id="UPA00031">
    <property type="reaction ID" value="UER00006"/>
</dbReference>
<dbReference type="Gene3D" id="3.30.930.10">
    <property type="entry name" value="Bira Bifunctional Protein, Domain 2"/>
    <property type="match status" value="1"/>
</dbReference>
<feature type="binding site" evidence="9">
    <location>
        <begin position="271"/>
        <end position="272"/>
    </location>
    <ligand>
        <name>L-histidine</name>
        <dbReference type="ChEBI" id="CHEBI:57595"/>
    </ligand>
</feature>
<dbReference type="CDD" id="cd00773">
    <property type="entry name" value="HisRS-like_core"/>
    <property type="match status" value="1"/>
</dbReference>
<comment type="subunit">
    <text evidence="4 8">Heteromultimer composed of HisG and HisZ subunits.</text>
</comment>
<evidence type="ECO:0000313" key="11">
    <source>
        <dbReference type="EMBL" id="CDX04106.1"/>
    </source>
</evidence>
<comment type="pathway">
    <text evidence="2 8">Amino-acid biosynthesis; L-histidine biosynthesis; L-histidine from 5-phospho-alpha-D-ribose 1-diphosphate: step 1/9.</text>
</comment>
<keyword evidence="6 8" id="KW-0963">Cytoplasm</keyword>
<feature type="binding site" evidence="9">
    <location>
        <position position="267"/>
    </location>
    <ligand>
        <name>L-histidine</name>
        <dbReference type="ChEBI" id="CHEBI:57595"/>
    </ligand>
</feature>
<evidence type="ECO:0000256" key="1">
    <source>
        <dbReference type="ARBA" id="ARBA00004496"/>
    </source>
</evidence>
<comment type="subcellular location">
    <subcellularLocation>
        <location evidence="1 8">Cytoplasm</location>
    </subcellularLocation>
</comment>
<evidence type="ECO:0000256" key="4">
    <source>
        <dbReference type="ARBA" id="ARBA00011496"/>
    </source>
</evidence>
<sequence length="383" mass="42849">MLRSSLGLRIPEGMHDLLPDELALQERAEASALDLFKAWAYQKVVTPTLEYGACIQPVEEEEDSFFKLFDRQGHVLVLRPELTTPIARMVSTRMRGTTFPLRLCYAADVFRYSKSHKQEFRQVGVELIGSASPAADAEVVALAIEALRQIGGMDFQINLGHMGIFTGIMAELGVPQEFQLHYQEKLARKDFVGIERLVKDYGFELKVQDVLLKLPHLHGQEDMLDQVLEWSRRPSLLEAVAALRQVYRYLKDFGVQDYVSLDLGILRGFSYYTGAVFEGYVPGVGFPVVEGGRYDALYGEFGEDVPATGFAINLKAIIEQMACSNAESPEVFVCGSDVSQVIAEARKLRQTGKRVEMCLEPLTREQAVASADRKGIKEIVCVR</sequence>
<dbReference type="InterPro" id="IPR041715">
    <property type="entry name" value="HisRS-like_core"/>
</dbReference>
<feature type="binding site" evidence="9">
    <location>
        <position position="122"/>
    </location>
    <ligand>
        <name>L-histidine</name>
        <dbReference type="ChEBI" id="CHEBI:57595"/>
    </ligand>
</feature>
<evidence type="ECO:0000256" key="3">
    <source>
        <dbReference type="ARBA" id="ARBA00005539"/>
    </source>
</evidence>
<evidence type="ECO:0000256" key="7">
    <source>
        <dbReference type="ARBA" id="ARBA00025246"/>
    </source>
</evidence>
<dbReference type="PANTHER" id="PTHR43707">
    <property type="entry name" value="HISTIDYL-TRNA SYNTHETASE"/>
    <property type="match status" value="1"/>
</dbReference>
<dbReference type="GO" id="GO:0005737">
    <property type="term" value="C:cytoplasm"/>
    <property type="evidence" value="ECO:0007669"/>
    <property type="project" value="UniProtKB-SubCell"/>
</dbReference>
<evidence type="ECO:0000256" key="8">
    <source>
        <dbReference type="HAMAP-Rule" id="MF_00125"/>
    </source>
</evidence>
<dbReference type="NCBIfam" id="TIGR00443">
    <property type="entry name" value="hisZ_biosyn_reg"/>
    <property type="match status" value="1"/>
</dbReference>
<evidence type="ECO:0000256" key="6">
    <source>
        <dbReference type="ARBA" id="ARBA00022490"/>
    </source>
</evidence>
<dbReference type="PATRIC" id="fig|49338.4.peg.4544"/>
<dbReference type="InterPro" id="IPR004516">
    <property type="entry name" value="HisRS/HisZ"/>
</dbReference>
<dbReference type="PROSITE" id="PS50862">
    <property type="entry name" value="AA_TRNA_LIGASE_II"/>
    <property type="match status" value="1"/>
</dbReference>
<keyword evidence="11" id="KW-0328">Glycosyltransferase</keyword>
<comment type="similarity">
    <text evidence="3 8">Belongs to the class-II aminoacyl-tRNA synthetase family. HisZ subfamily.</text>
</comment>
<dbReference type="Pfam" id="PF13393">
    <property type="entry name" value="tRNA-synt_His"/>
    <property type="match status" value="1"/>
</dbReference>
<dbReference type="InterPro" id="IPR006195">
    <property type="entry name" value="aa-tRNA-synth_II"/>
</dbReference>
<proteinExistence type="inferred from homology"/>
<keyword evidence="11" id="KW-0808">Transferase</keyword>
<dbReference type="GO" id="GO:0140096">
    <property type="term" value="F:catalytic activity, acting on a protein"/>
    <property type="evidence" value="ECO:0007669"/>
    <property type="project" value="UniProtKB-ARBA"/>
</dbReference>
<dbReference type="EMBL" id="LK996017">
    <property type="protein sequence ID" value="CDX04106.1"/>
    <property type="molecule type" value="Genomic_DNA"/>
</dbReference>
<comment type="function">
    <text evidence="7 8">Required for the first step of histidine biosynthesis. May allow the feedback regulation of ATP phosphoribosyltransferase activity by histidine.</text>
</comment>
<comment type="miscellaneous">
    <text evidence="8">This function is generally fulfilled by the C-terminal part of HisG, which is missing in some bacteria such as this one.</text>
</comment>
<dbReference type="InterPro" id="IPR004517">
    <property type="entry name" value="HisZ"/>
</dbReference>
<dbReference type="HAMAP" id="MF_00125">
    <property type="entry name" value="HisZ"/>
    <property type="match status" value="1"/>
</dbReference>